<dbReference type="Gene3D" id="2.30.42.10">
    <property type="match status" value="1"/>
</dbReference>
<dbReference type="Gene3D" id="3.30.420.10">
    <property type="entry name" value="Ribonuclease H-like superfamily/Ribonuclease H"/>
    <property type="match status" value="1"/>
</dbReference>
<feature type="transmembrane region" description="Helical" evidence="3">
    <location>
        <begin position="283"/>
        <end position="307"/>
    </location>
</feature>
<feature type="compositionally biased region" description="Polar residues" evidence="2">
    <location>
        <begin position="1829"/>
        <end position="1839"/>
    </location>
</feature>
<feature type="region of interest" description="Disordered" evidence="2">
    <location>
        <begin position="1"/>
        <end position="27"/>
    </location>
</feature>
<sequence>MSGATTERGTARPPKLAQLPPAGPSGAVTARSAFAKRTIDEAGINYLKGSKVGSVKGYLMVSGTILGKPHTSSRPGSSTPRPRTRFDSISEMAGRDCTRELGALERNSALPALLTLRLFGSRGSTSRRGLARATQRAGTRGVQSAVFAVQCLLCFSNWRGIRLMLTACHSGGAPGARPADRDSQMEERRRLKLWYIVALVFLILLTAVRLKALKDPHGAMLLMLVDTLALLGLCLDSDHDMQCCKNCGIMAFIGGALDLSIAVESYSKARTVEFSWTVTPHIWIFLLSHLGFAAAEIAWAALCYVVCSRIEDQAITVSEEVYLATQEEARIYGAALQWSERRGGIASPTSVIKEVAEGYPGNPQFCPPLLHSLLLRLWPGPPAQLSFGTNFVAPPSARAASQVQNNAAAAGVTARSLTTFCLPRPRLVRRYEDRQERTCRNPTQAPDNRRAPDAGLFLAEPAYANVWDDVDLAFEIFPYSVTISFAIIWGAPVLLEGGLWYLGIILGFVLLRLQEDPVSGFMLRRHRETAVDLLQEDLDAAARAEAFSKDPDEDRPGEPLNDVLAWLNVADLEEDDPHSAFFLPDTADRAEQGEDVAPFRRRPRRKSSNYCDAEQEAAPVGESADPEEEEWNRRFRRTGAAGRMVSYKDGDRPWEDFTLRGGGARRVVVASVRRGGLADKAGIKSGDLLVSINGKKDFAGLSASKILQRMRGAVTLVFLGFIGKWHAEVRLNTKESPCGLQSEMPIALGRPDAPLQVYEEIVFQPTTAPLLLAVPPEPGSCRPKLTLPQGDMGEVDEVDDSKDVASDATPEDVMDPALDLTRSQSTSSQSGWQSRASEGEAASLATPRTLQASVSPFSAVYELRNKEAKRLVEQIKAETQSTLPFLTCESRPITYEASAVTWQRSNLLWLPCGAADLVRCAAEGFFAVTTFQEFFHDGGLDKLLSILRGSPLQTLPIPDTFSKLERWSNLRRREQETVAELLVREDDMFRELMQSLARSRSKAGQALKQGASAPATPKAAQDDEDEFGDLPDFRASPTSKPRSPEKHEDPSQREPSVAAGAVDDYFSNELRGYRLLKSVGISHAERQQACMTAAASTIIEGSEVHYQDPPDEDYDEGAGFEDEGAYWGTTGGWEEPGTHSDYVDPVYYHDPWEQWTYHQQEAFGDEAAELDGGDEGLDITEEEVDLVKQEADATVLAAEASRTLAEARAAVARVRQARGYYQPSKGQAPSKGSGGKSSGKGSGSRCLVCGQTGDWYRDCPQRHGGRGKGSGNSGPSKGFTKSKKGKPSQKGGYRPLVHYLGTYMMETVGVLHTEEAADFGSEETPQFILDTGATECAAGVETIQQLISRAKLKYTMCTDDRPTFRFGDGLTLQATSRVDLKDTSLGDISFYILDGDFRVATHRAEKTPLLVGSKFLRSRCATLVYEDLSLYFKDTSGNLKMTNMAFTRTGHLAVNTTARPVDLGSLRALTEEKFGVTLPGDGARLVQILSSPGALEELRRGQGAAEEIAREGWQPTKVVFPERGRHESGRSRSRSPRGPPRAREHGHEFGVKASRYMDAVASELRESHRLQHVQAFGENPKEEIIDESVRFSLKNPKPEDVITMFGMISGTLALPLSDDSEFEFVRCYHNMFKCFPTASFVCESFALACAMRREIDEIIETPTPPECSAEPEHVMMVSESAVWTVEPVRVPAPAQDIRQEGWPCLGQHVMSSEQGNQHGRWVNCGRCGLRLRYTATNGKGKHRTAGPQPHILRQAIAELQVDYEAENMTEQIMKGKIIEIQGRKMQAGEHVKFKNTMGAQDNGNIMEMIAPTCDARRSQTPKAKAAPTQKPSTRMTGQGKTRAPSAPTSSSDLNPLAVATEIIENKDAEIAQAQDHILYLEERLAGLKEKVQIAAMEGKLTPDDSEDEWQATQMDAASFRDDSLVDLSGLPEREGFSTTNRKAIERNGRSFLTTLLCTALTTVAMCQNSEFIEIGCNNLGAAISNEGILHRVVDYKNGFNLDHRDGTAAAISLIKDTGPAFIWVGLPGERLCKVEGDWSPTAWRNFERLRRRDLQRCNEVADGIAHTLAAGDRKIRAAAREYDRDLYECYVDACHYARGGGKPTAKSWKILTSSKQLYHKMMRKSCPGHQVHEEAECSSASRRVPYPAKMSEEIAGAVSWQLRGETGLLKDDLEHYLSEEVPAVFAVQRSGKFPMERPTGRKLDEFKSQLLKLHKASGHSSLDSLSRLLERRGAPAWAVSLAKEIKCPECLEEKRLGPSPPGSTEKPPGLWEILGMDVCEYEFLNSQTSQRQKAKLLIMVDRASRFCSAKLLHVYPASESWEPTTGDIKRAFIRGWMSANPAPVWILADAAPYFTSSEFAEFAGRSGMGLMVSPAESHWVMGIEERCIQTLKRTVARLEREELGLEVEDLFHLAVHGHNAHIHHTTGYAPYQWARGWSGEHQLPEGLDARKAFSRTLAQRQKAEAAFKKAEAAERLSRLSNANPRRAQTFAAGQLAMLWRQRMRQRRGGWTGPLRVLLQEGTTVWLATGATLVRAKTNQLRPCTEREQVVSSTKGMSVLKNPVGLDTLLRGYQGRHFTDASSEVPGREIEEEVTPAEVRREPEVGRRPAVRDRWDLRGDVLVRLHGTPRLTLFTPDKVQECPVRESQLTGKRKTIAQLPGGPQVIEDNYKEELKPNRGLLERWWGETHFELKPKARSATEQGGVAKQAKTSTDEPRAPEEPVADQEPLPGAPQAASSSSQAIPPTTLVVPGTPGQLASGVPLPEGLEEEATRSAAYESSSSDDSSSEEELLPEEPQGVERKRKAEEELKRDRPARSAEAMVACEIDVREKDLKRLVAKPKKATVWLSQKMAEKSKEVSWKSLTLGEKKLFDEAQAIELNNVLTSSAVRNLTRSELDGVDYSKVMSMRWVLTWKATGTAKARLVVLGYQAHNLTSVQTASPTLSRTGRHVLMACAANNQFTLESGDVTSAFLQTIGDLEHENLLVWAPAELAAAFGAPPEEGTVLKLTKAFYGLVHAPRKWFESVVASLLRDGWRQSTVDRCLFMLYDPKDGELVAISGMHVDDFLIAGRSGNSVYERAKQSLQETFRFGKWDTGTFDFAGCRIRQSADGIRVDQEAYVHQWVQEIPISKERANQSKARLTPAEIGSVRAALGTLAWKASQSAPHHQAEVSLLLSAIPFATVKTLLDVNKLAREVRQEASQSIWFPSWKRPWREIATIVWGDASQGNRPNKSSTIGYVAGYSPREILEGSEESVALITWRSAKAPRDSLGSNGSEVQAITAGEDITFLLRTLWFEVHGGILSRGTIEQQIRENTEGCLVTDSRGIYDAMTRNMSSLHGLRSSRAGFELTVAVQQALRINTRLRWVNGLAMLADAMTKAGAKKSFMHFLINGQKWSIVHDESFTAGKKIHKATLRKKLTAQQKFFVECLRKFSLENQLPWFEEPQFQDQDLDLEPLSNLRGMLVMSAEEASPVIMRSLPPRFETFARPAQERRRQKDGVPSLCGLEASWLWGRCER</sequence>
<proteinExistence type="predicted"/>
<comment type="caution">
    <text evidence="6">The sequence shown here is derived from an EMBL/GenBank/DDBJ whole genome shotgun (WGS) entry which is preliminary data.</text>
</comment>
<dbReference type="Proteomes" id="UP000186817">
    <property type="component" value="Unassembled WGS sequence"/>
</dbReference>
<feature type="transmembrane region" description="Helical" evidence="3">
    <location>
        <begin position="193"/>
        <end position="212"/>
    </location>
</feature>
<dbReference type="EMBL" id="LSRX01001362">
    <property type="protein sequence ID" value="OLP80643.1"/>
    <property type="molecule type" value="Genomic_DNA"/>
</dbReference>
<dbReference type="PROSITE" id="PS50106">
    <property type="entry name" value="PDZ"/>
    <property type="match status" value="1"/>
</dbReference>
<gene>
    <name evidence="6" type="primary">GIP</name>
    <name evidence="6" type="ORF">AK812_SmicGene38913</name>
</gene>
<keyword evidence="3" id="KW-1133">Transmembrane helix</keyword>
<feature type="region of interest" description="Disordered" evidence="2">
    <location>
        <begin position="1815"/>
        <end position="1853"/>
    </location>
</feature>
<feature type="region of interest" description="Disordered" evidence="2">
    <location>
        <begin position="781"/>
        <end position="847"/>
    </location>
</feature>
<feature type="domain" description="Integrase catalytic" evidence="5">
    <location>
        <begin position="2263"/>
        <end position="2438"/>
    </location>
</feature>
<feature type="coiled-coil region" evidence="1">
    <location>
        <begin position="1863"/>
        <end position="1890"/>
    </location>
</feature>
<dbReference type="InterPro" id="IPR013103">
    <property type="entry name" value="RVT_2"/>
</dbReference>
<feature type="compositionally biased region" description="Basic and acidic residues" evidence="2">
    <location>
        <begin position="2797"/>
        <end position="2815"/>
    </location>
</feature>
<dbReference type="OrthoDB" id="422336at2759"/>
<evidence type="ECO:0000313" key="6">
    <source>
        <dbReference type="EMBL" id="OLP80643.1"/>
    </source>
</evidence>
<evidence type="ECO:0000256" key="1">
    <source>
        <dbReference type="SAM" id="Coils"/>
    </source>
</evidence>
<feature type="region of interest" description="Disordered" evidence="2">
    <location>
        <begin position="1260"/>
        <end position="1293"/>
    </location>
</feature>
<dbReference type="Pfam" id="PF07727">
    <property type="entry name" value="RVT_2"/>
    <property type="match status" value="1"/>
</dbReference>
<keyword evidence="3" id="KW-0812">Transmembrane</keyword>
<feature type="compositionally biased region" description="Low complexity" evidence="2">
    <location>
        <begin position="2731"/>
        <end position="2754"/>
    </location>
</feature>
<keyword evidence="7" id="KW-1185">Reference proteome</keyword>
<keyword evidence="1" id="KW-0175">Coiled coil</keyword>
<dbReference type="InterPro" id="IPR050951">
    <property type="entry name" value="Retrovirus_Pol_polyprotein"/>
</dbReference>
<feature type="transmembrane region" description="Helical" evidence="3">
    <location>
        <begin position="247"/>
        <end position="263"/>
    </location>
</feature>
<accession>A0A1Q9CCI9</accession>
<evidence type="ECO:0000259" key="5">
    <source>
        <dbReference type="PROSITE" id="PS50994"/>
    </source>
</evidence>
<organism evidence="6 7">
    <name type="scientific">Symbiodinium microadriaticum</name>
    <name type="common">Dinoflagellate</name>
    <name type="synonym">Zooxanthella microadriatica</name>
    <dbReference type="NCBI Taxonomy" id="2951"/>
    <lineage>
        <taxon>Eukaryota</taxon>
        <taxon>Sar</taxon>
        <taxon>Alveolata</taxon>
        <taxon>Dinophyceae</taxon>
        <taxon>Suessiales</taxon>
        <taxon>Symbiodiniaceae</taxon>
        <taxon>Symbiodinium</taxon>
    </lineage>
</organism>
<dbReference type="SUPFAM" id="SSF53098">
    <property type="entry name" value="Ribonuclease H-like"/>
    <property type="match status" value="1"/>
</dbReference>
<dbReference type="PROSITE" id="PS50994">
    <property type="entry name" value="INTEGRASE"/>
    <property type="match status" value="1"/>
</dbReference>
<dbReference type="PANTHER" id="PTHR37984">
    <property type="entry name" value="PROTEIN CBG26694"/>
    <property type="match status" value="1"/>
</dbReference>
<evidence type="ECO:0000256" key="2">
    <source>
        <dbReference type="SAM" id="MobiDB-lite"/>
    </source>
</evidence>
<feature type="compositionally biased region" description="Basic and acidic residues" evidence="2">
    <location>
        <begin position="1042"/>
        <end position="1052"/>
    </location>
</feature>
<feature type="region of interest" description="Disordered" evidence="2">
    <location>
        <begin position="2693"/>
        <end position="2817"/>
    </location>
</feature>
<dbReference type="InterPro" id="IPR036397">
    <property type="entry name" value="RNaseH_sf"/>
</dbReference>
<dbReference type="SUPFAM" id="SSF50156">
    <property type="entry name" value="PDZ domain-like"/>
    <property type="match status" value="1"/>
</dbReference>
<dbReference type="GO" id="GO:0015074">
    <property type="term" value="P:DNA integration"/>
    <property type="evidence" value="ECO:0007669"/>
    <property type="project" value="InterPro"/>
</dbReference>
<feature type="region of interest" description="Disordered" evidence="2">
    <location>
        <begin position="1518"/>
        <end position="1549"/>
    </location>
</feature>
<reference evidence="6 7" key="1">
    <citation type="submission" date="2016-02" db="EMBL/GenBank/DDBJ databases">
        <title>Genome analysis of coral dinoflagellate symbionts highlights evolutionary adaptations to a symbiotic lifestyle.</title>
        <authorList>
            <person name="Aranda M."/>
            <person name="Li Y."/>
            <person name="Liew Y.J."/>
            <person name="Baumgarten S."/>
            <person name="Simakov O."/>
            <person name="Wilson M."/>
            <person name="Piel J."/>
            <person name="Ashoor H."/>
            <person name="Bougouffa S."/>
            <person name="Bajic V.B."/>
            <person name="Ryu T."/>
            <person name="Ravasi T."/>
            <person name="Bayer T."/>
            <person name="Micklem G."/>
            <person name="Kim H."/>
            <person name="Bhak J."/>
            <person name="Lajeunesse T.C."/>
            <person name="Voolstra C.R."/>
        </authorList>
    </citation>
    <scope>NUCLEOTIDE SEQUENCE [LARGE SCALE GENOMIC DNA]</scope>
    <source>
        <strain evidence="6 7">CCMP2467</strain>
    </source>
</reference>
<keyword evidence="3" id="KW-0472">Membrane</keyword>
<name>A0A1Q9CCI9_SYMMI</name>
<dbReference type="InterPro" id="IPR036034">
    <property type="entry name" value="PDZ_sf"/>
</dbReference>
<dbReference type="GO" id="GO:0003676">
    <property type="term" value="F:nucleic acid binding"/>
    <property type="evidence" value="ECO:0007669"/>
    <property type="project" value="InterPro"/>
</dbReference>
<feature type="region of interest" description="Disordered" evidence="2">
    <location>
        <begin position="1221"/>
        <end position="1243"/>
    </location>
</feature>
<evidence type="ECO:0000259" key="4">
    <source>
        <dbReference type="PROSITE" id="PS50106"/>
    </source>
</evidence>
<protein>
    <submittedName>
        <fullName evidence="6">Copia protein</fullName>
    </submittedName>
</protein>
<dbReference type="SMART" id="SM00228">
    <property type="entry name" value="PDZ"/>
    <property type="match status" value="1"/>
</dbReference>
<dbReference type="InterPro" id="IPR001478">
    <property type="entry name" value="PDZ"/>
</dbReference>
<feature type="compositionally biased region" description="Basic and acidic residues" evidence="2">
    <location>
        <begin position="1520"/>
        <end position="1530"/>
    </location>
</feature>
<feature type="region of interest" description="Disordered" evidence="2">
    <location>
        <begin position="592"/>
        <end position="631"/>
    </location>
</feature>
<dbReference type="PANTHER" id="PTHR37984:SF5">
    <property type="entry name" value="PROTEIN NYNRIN-LIKE"/>
    <property type="match status" value="1"/>
</dbReference>
<evidence type="ECO:0000256" key="3">
    <source>
        <dbReference type="SAM" id="Phobius"/>
    </source>
</evidence>
<feature type="transmembrane region" description="Helical" evidence="3">
    <location>
        <begin position="218"/>
        <end position="235"/>
    </location>
</feature>
<dbReference type="Pfam" id="PF00595">
    <property type="entry name" value="PDZ"/>
    <property type="match status" value="1"/>
</dbReference>
<feature type="compositionally biased region" description="Low complexity" evidence="2">
    <location>
        <begin position="823"/>
        <end position="836"/>
    </location>
</feature>
<dbReference type="InterPro" id="IPR012337">
    <property type="entry name" value="RNaseH-like_sf"/>
</dbReference>
<feature type="region of interest" description="Disordered" evidence="2">
    <location>
        <begin position="1001"/>
        <end position="1060"/>
    </location>
</feature>
<feature type="compositionally biased region" description="Gly residues" evidence="2">
    <location>
        <begin position="1232"/>
        <end position="1242"/>
    </location>
</feature>
<evidence type="ECO:0000313" key="7">
    <source>
        <dbReference type="Proteomes" id="UP000186817"/>
    </source>
</evidence>
<dbReference type="InterPro" id="IPR001584">
    <property type="entry name" value="Integrase_cat-core"/>
</dbReference>
<feature type="domain" description="PDZ" evidence="4">
    <location>
        <begin position="644"/>
        <end position="719"/>
    </location>
</feature>